<dbReference type="EC" id="2.6.1.16" evidence="2"/>
<reference evidence="6 7" key="1">
    <citation type="submission" date="2024-06" db="EMBL/GenBank/DDBJ databases">
        <title>The Natural Products Discovery Center: Release of the First 8490 Sequenced Strains for Exploring Actinobacteria Biosynthetic Diversity.</title>
        <authorList>
            <person name="Kalkreuter E."/>
            <person name="Kautsar S.A."/>
            <person name="Yang D."/>
            <person name="Bader C.D."/>
            <person name="Teijaro C.N."/>
            <person name="Fluegel L."/>
            <person name="Davis C.M."/>
            <person name="Simpson J.R."/>
            <person name="Lauterbach L."/>
            <person name="Steele A.D."/>
            <person name="Gui C."/>
            <person name="Meng S."/>
            <person name="Li G."/>
            <person name="Viehrig K."/>
            <person name="Ye F."/>
            <person name="Su P."/>
            <person name="Kiefer A.F."/>
            <person name="Nichols A."/>
            <person name="Cepeda A.J."/>
            <person name="Yan W."/>
            <person name="Fan B."/>
            <person name="Jiang Y."/>
            <person name="Adhikari A."/>
            <person name="Zheng C.-J."/>
            <person name="Schuster L."/>
            <person name="Cowan T.M."/>
            <person name="Smanski M.J."/>
            <person name="Chevrette M.G."/>
            <person name="De Carvalho L.P.S."/>
            <person name="Shen B."/>
        </authorList>
    </citation>
    <scope>NUCLEOTIDE SEQUENCE [LARGE SCALE GENOMIC DNA]</scope>
    <source>
        <strain evidence="6 7">NPDC048946</strain>
    </source>
</reference>
<evidence type="ECO:0000256" key="2">
    <source>
        <dbReference type="ARBA" id="ARBA00012916"/>
    </source>
</evidence>
<protein>
    <recommendedName>
        <fullName evidence="2">glutamine--fructose-6-phosphate transaminase (isomerizing)</fullName>
        <ecNumber evidence="2">2.6.1.16</ecNumber>
    </recommendedName>
</protein>
<keyword evidence="7" id="KW-1185">Reference proteome</keyword>
<proteinExistence type="predicted"/>
<name>A0ABV3D9T5_9ACTN</name>
<sequence length="238" mass="24892">MCGIVGLHLRDRGLHARLGTLLSDMLGRIAERGPDSAGIGLYGDTATGAGQPAYTAGDFTVYKGVGPPAGVAASIDLARRTGHQGLAHTRMATESAVTAAHCHPFTPGGDLALVHNGSFANHATIRRALVRDGVRFDTDNDSEVAAHFIASSLADGDNLEKALGKVCETFDGFFTLLATTATQFAVVRDVVGGKPLLIAETEAYVAVASEYRALAGLPGIDTARVFEPAPEEVHLWSR</sequence>
<dbReference type="Pfam" id="PF13522">
    <property type="entry name" value="GATase_6"/>
    <property type="match status" value="1"/>
</dbReference>
<accession>A0ABV3D9T5</accession>
<dbReference type="PROSITE" id="PS51278">
    <property type="entry name" value="GATASE_TYPE_2"/>
    <property type="match status" value="1"/>
</dbReference>
<evidence type="ECO:0000256" key="4">
    <source>
        <dbReference type="ARBA" id="ARBA00022962"/>
    </source>
</evidence>
<keyword evidence="3" id="KW-0808">Transferase</keyword>
<dbReference type="EMBL" id="JBEZFP010000003">
    <property type="protein sequence ID" value="MEU8132237.1"/>
    <property type="molecule type" value="Genomic_DNA"/>
</dbReference>
<feature type="domain" description="Glutamine amidotransferase type-2" evidence="5">
    <location>
        <begin position="2"/>
        <end position="238"/>
    </location>
</feature>
<evidence type="ECO:0000259" key="5">
    <source>
        <dbReference type="PROSITE" id="PS51278"/>
    </source>
</evidence>
<dbReference type="Proteomes" id="UP001551482">
    <property type="component" value="Unassembled WGS sequence"/>
</dbReference>
<evidence type="ECO:0000313" key="6">
    <source>
        <dbReference type="EMBL" id="MEU8132237.1"/>
    </source>
</evidence>
<dbReference type="Gene3D" id="3.60.20.10">
    <property type="entry name" value="Glutamine Phosphoribosylpyrophosphate, subunit 1, domain 1"/>
    <property type="match status" value="1"/>
</dbReference>
<organism evidence="6 7">
    <name type="scientific">Streptodolium elevatio</name>
    <dbReference type="NCBI Taxonomy" id="3157996"/>
    <lineage>
        <taxon>Bacteria</taxon>
        <taxon>Bacillati</taxon>
        <taxon>Actinomycetota</taxon>
        <taxon>Actinomycetes</taxon>
        <taxon>Kitasatosporales</taxon>
        <taxon>Streptomycetaceae</taxon>
        <taxon>Streptodolium</taxon>
    </lineage>
</organism>
<dbReference type="InterPro" id="IPR017932">
    <property type="entry name" value="GATase_2_dom"/>
</dbReference>
<comment type="catalytic activity">
    <reaction evidence="1">
        <text>D-fructose 6-phosphate + L-glutamine = D-glucosamine 6-phosphate + L-glutamate</text>
        <dbReference type="Rhea" id="RHEA:13237"/>
        <dbReference type="ChEBI" id="CHEBI:29985"/>
        <dbReference type="ChEBI" id="CHEBI:58359"/>
        <dbReference type="ChEBI" id="CHEBI:58725"/>
        <dbReference type="ChEBI" id="CHEBI:61527"/>
        <dbReference type="EC" id="2.6.1.16"/>
    </reaction>
</comment>
<gene>
    <name evidence="6" type="ORF">AB0C36_01885</name>
</gene>
<evidence type="ECO:0000256" key="3">
    <source>
        <dbReference type="ARBA" id="ARBA00022679"/>
    </source>
</evidence>
<dbReference type="InterPro" id="IPR029055">
    <property type="entry name" value="Ntn_hydrolases_N"/>
</dbReference>
<keyword evidence="4 6" id="KW-0315">Glutamine amidotransferase</keyword>
<evidence type="ECO:0000313" key="7">
    <source>
        <dbReference type="Proteomes" id="UP001551482"/>
    </source>
</evidence>
<dbReference type="SUPFAM" id="SSF56235">
    <property type="entry name" value="N-terminal nucleophile aminohydrolases (Ntn hydrolases)"/>
    <property type="match status" value="1"/>
</dbReference>
<dbReference type="RefSeq" id="WP_358347739.1">
    <property type="nucleotide sequence ID" value="NZ_JBEZFP010000003.1"/>
</dbReference>
<dbReference type="PANTHER" id="PTHR10937">
    <property type="entry name" value="GLUCOSAMINE--FRUCTOSE-6-PHOSPHATE AMINOTRANSFERASE, ISOMERIZING"/>
    <property type="match status" value="1"/>
</dbReference>
<evidence type="ECO:0000256" key="1">
    <source>
        <dbReference type="ARBA" id="ARBA00001031"/>
    </source>
</evidence>
<comment type="caution">
    <text evidence="6">The sequence shown here is derived from an EMBL/GenBank/DDBJ whole genome shotgun (WGS) entry which is preliminary data.</text>
</comment>